<reference evidence="10 11" key="1">
    <citation type="journal article" date="2006" name="Nat. Biotechnol.">
        <title>Complete genome of the mutualistic, N2-fixing grass endophyte Azoarcus sp. strain BH72.</title>
        <authorList>
            <person name="Krause A."/>
            <person name="Ramakumar A."/>
            <person name="Bartels D."/>
            <person name="Battistoni F."/>
            <person name="Bekel T."/>
            <person name="Boch J."/>
            <person name="Boehm M."/>
            <person name="Friedrich F."/>
            <person name="Hurek T."/>
            <person name="Krause L."/>
            <person name="Linke B."/>
            <person name="McHardy A.C."/>
            <person name="Sarkar A."/>
            <person name="Schneiker S."/>
            <person name="Syed A.A."/>
            <person name="Thauer R."/>
            <person name="Vorhoelter F.-J."/>
            <person name="Weidner S."/>
            <person name="Puehler A."/>
            <person name="Reinhold-Hurek B."/>
            <person name="Kaiser O."/>
            <person name="Goesmann A."/>
        </authorList>
    </citation>
    <scope>NUCLEOTIDE SEQUENCE [LARGE SCALE GENOMIC DNA]</scope>
    <source>
        <strain evidence="10 11">BH72</strain>
    </source>
</reference>
<dbReference type="GO" id="GO:0005886">
    <property type="term" value="C:plasma membrane"/>
    <property type="evidence" value="ECO:0007669"/>
    <property type="project" value="UniProtKB-SubCell"/>
</dbReference>
<sequence>MSAFAQVLASGVATGCVYGLVALSFVLIYKASDTVSFMQGELLMVGAFAAVGLHAAGVPLALAGVLAVLAVALLGAALERLALRRALGQPHLVAVLLTFGFGLVMRGAVASVPAATHEMHRLPLPEQVLVLGGIVFASSHLAVIAATALLVLLLALFFRHTRAGLALRACAEDARVAALMGVPVARMHTLAWALGAGLAAFAGLLLAPISFVHLDMGLVALKAFPAAVLGGLYSLPGALAGGVFIGVAEALAGLALPEGYKDAVPYALLMLALLAFPRGFGGRAA</sequence>
<evidence type="ECO:0000256" key="3">
    <source>
        <dbReference type="ARBA" id="ARBA00022475"/>
    </source>
</evidence>
<keyword evidence="2" id="KW-0813">Transport</keyword>
<dbReference type="AlphaFoldDB" id="A1KC80"/>
<accession>A1KC80</accession>
<evidence type="ECO:0000256" key="4">
    <source>
        <dbReference type="ARBA" id="ARBA00022692"/>
    </source>
</evidence>
<keyword evidence="11" id="KW-1185">Reference proteome</keyword>
<dbReference type="EMBL" id="AM406670">
    <property type="protein sequence ID" value="CAL96436.1"/>
    <property type="molecule type" value="Genomic_DNA"/>
</dbReference>
<dbReference type="GO" id="GO:0022857">
    <property type="term" value="F:transmembrane transporter activity"/>
    <property type="evidence" value="ECO:0007669"/>
    <property type="project" value="InterPro"/>
</dbReference>
<feature type="transmembrane region" description="Helical" evidence="9">
    <location>
        <begin position="7"/>
        <end position="29"/>
    </location>
</feature>
<dbReference type="STRING" id="62928.azo3820"/>
<protein>
    <submittedName>
        <fullName evidence="10">ABC transporter permease protein</fullName>
    </submittedName>
</protein>
<feature type="transmembrane region" description="Helical" evidence="9">
    <location>
        <begin position="129"/>
        <end position="158"/>
    </location>
</feature>
<gene>
    <name evidence="10" type="ordered locus">azo3820</name>
</gene>
<dbReference type="InterPro" id="IPR052157">
    <property type="entry name" value="BCAA_transport_permease"/>
</dbReference>
<dbReference type="PANTHER" id="PTHR11795:SF451">
    <property type="entry name" value="ABC TRANSPORTER PERMEASE PROTEIN"/>
    <property type="match status" value="1"/>
</dbReference>
<name>A1KC80_AZOSB</name>
<keyword evidence="6 9" id="KW-1133">Transmembrane helix</keyword>
<evidence type="ECO:0000313" key="11">
    <source>
        <dbReference type="Proteomes" id="UP000002588"/>
    </source>
</evidence>
<keyword evidence="5" id="KW-0029">Amino-acid transport</keyword>
<evidence type="ECO:0000313" key="10">
    <source>
        <dbReference type="EMBL" id="CAL96436.1"/>
    </source>
</evidence>
<evidence type="ECO:0000256" key="2">
    <source>
        <dbReference type="ARBA" id="ARBA00022448"/>
    </source>
</evidence>
<keyword evidence="3" id="KW-1003">Cell membrane</keyword>
<keyword evidence="7 9" id="KW-0472">Membrane</keyword>
<feature type="transmembrane region" description="Helical" evidence="9">
    <location>
        <begin position="190"/>
        <end position="212"/>
    </location>
</feature>
<proteinExistence type="inferred from homology"/>
<dbReference type="InterPro" id="IPR001851">
    <property type="entry name" value="ABC_transp_permease"/>
</dbReference>
<evidence type="ECO:0000256" key="6">
    <source>
        <dbReference type="ARBA" id="ARBA00022989"/>
    </source>
</evidence>
<dbReference type="CDD" id="cd06582">
    <property type="entry name" value="TM_PBP1_LivH_like"/>
    <property type="match status" value="1"/>
</dbReference>
<dbReference type="eggNOG" id="COG0559">
    <property type="taxonomic scope" value="Bacteria"/>
</dbReference>
<evidence type="ECO:0000256" key="8">
    <source>
        <dbReference type="ARBA" id="ARBA00037998"/>
    </source>
</evidence>
<dbReference type="PANTHER" id="PTHR11795">
    <property type="entry name" value="BRANCHED-CHAIN AMINO ACID TRANSPORT SYSTEM PERMEASE PROTEIN LIVH"/>
    <property type="match status" value="1"/>
</dbReference>
<dbReference type="Proteomes" id="UP000002588">
    <property type="component" value="Chromosome"/>
</dbReference>
<feature type="transmembrane region" description="Helical" evidence="9">
    <location>
        <begin position="90"/>
        <end position="109"/>
    </location>
</feature>
<dbReference type="KEGG" id="azo:azo3820"/>
<evidence type="ECO:0000256" key="1">
    <source>
        <dbReference type="ARBA" id="ARBA00004651"/>
    </source>
</evidence>
<feature type="transmembrane region" description="Helical" evidence="9">
    <location>
        <begin position="232"/>
        <end position="256"/>
    </location>
</feature>
<feature type="transmembrane region" description="Helical" evidence="9">
    <location>
        <begin position="49"/>
        <end position="78"/>
    </location>
</feature>
<evidence type="ECO:0000256" key="7">
    <source>
        <dbReference type="ARBA" id="ARBA00023136"/>
    </source>
</evidence>
<feature type="transmembrane region" description="Helical" evidence="9">
    <location>
        <begin position="263"/>
        <end position="280"/>
    </location>
</feature>
<dbReference type="RefSeq" id="WP_011767542.1">
    <property type="nucleotide sequence ID" value="NC_008702.1"/>
</dbReference>
<comment type="similarity">
    <text evidence="8">Belongs to the binding-protein-dependent transport system permease family. LivHM subfamily.</text>
</comment>
<comment type="subcellular location">
    <subcellularLocation>
        <location evidence="1">Cell membrane</location>
        <topology evidence="1">Multi-pass membrane protein</topology>
    </subcellularLocation>
</comment>
<evidence type="ECO:0000256" key="5">
    <source>
        <dbReference type="ARBA" id="ARBA00022970"/>
    </source>
</evidence>
<evidence type="ECO:0000256" key="9">
    <source>
        <dbReference type="SAM" id="Phobius"/>
    </source>
</evidence>
<dbReference type="HOGENOM" id="CLU_039929_1_1_4"/>
<dbReference type="GO" id="GO:0006865">
    <property type="term" value="P:amino acid transport"/>
    <property type="evidence" value="ECO:0007669"/>
    <property type="project" value="UniProtKB-KW"/>
</dbReference>
<dbReference type="Pfam" id="PF02653">
    <property type="entry name" value="BPD_transp_2"/>
    <property type="match status" value="1"/>
</dbReference>
<keyword evidence="4 9" id="KW-0812">Transmembrane</keyword>
<organism evidence="10 11">
    <name type="scientific">Azoarcus sp. (strain BH72)</name>
    <dbReference type="NCBI Taxonomy" id="418699"/>
    <lineage>
        <taxon>Bacteria</taxon>
        <taxon>Pseudomonadati</taxon>
        <taxon>Pseudomonadota</taxon>
        <taxon>Betaproteobacteria</taxon>
        <taxon>Rhodocyclales</taxon>
        <taxon>Zoogloeaceae</taxon>
        <taxon>Azoarcus</taxon>
    </lineage>
</organism>